<dbReference type="InterPro" id="IPR023385">
    <property type="entry name" value="YopX-like_C"/>
</dbReference>
<accession>A0A098AUW4</accession>
<evidence type="ECO:0000259" key="1">
    <source>
        <dbReference type="Pfam" id="PF09643"/>
    </source>
</evidence>
<protein>
    <submittedName>
        <fullName evidence="2">YopX protein</fullName>
    </submittedName>
</protein>
<dbReference type="EMBL" id="LK996017">
    <property type="protein sequence ID" value="CDX00318.1"/>
    <property type="molecule type" value="Genomic_DNA"/>
</dbReference>
<dbReference type="RefSeq" id="WP_015942648.1">
    <property type="nucleotide sequence ID" value="NZ_CABKQQ010000025.1"/>
</dbReference>
<name>A0A098AUW4_DESHA</name>
<evidence type="ECO:0000313" key="2">
    <source>
        <dbReference type="EMBL" id="CDX00318.1"/>
    </source>
</evidence>
<dbReference type="Pfam" id="PF09643">
    <property type="entry name" value="YopX"/>
    <property type="match status" value="1"/>
</dbReference>
<proteinExistence type="predicted"/>
<feature type="domain" description="YopX protein" evidence="1">
    <location>
        <begin position="5"/>
        <end position="118"/>
    </location>
</feature>
<dbReference type="InterPro" id="IPR019096">
    <property type="entry name" value="YopX_protein"/>
</dbReference>
<gene>
    <name evidence="2" type="ORF">DPCES_0431</name>
</gene>
<dbReference type="Gene3D" id="2.30.30.290">
    <property type="entry name" value="YopX-like domains"/>
    <property type="match status" value="1"/>
</dbReference>
<dbReference type="AlphaFoldDB" id="A0A098AUW4"/>
<dbReference type="SUPFAM" id="SSF159006">
    <property type="entry name" value="YopX-like"/>
    <property type="match status" value="1"/>
</dbReference>
<reference evidence="2" key="1">
    <citation type="submission" date="2014-07" db="EMBL/GenBank/DDBJ databases">
        <authorList>
            <person name="Hornung V.Bastian."/>
        </authorList>
    </citation>
    <scope>NUCLEOTIDE SEQUENCE</scope>
    <source>
        <strain evidence="2">PCE-S</strain>
    </source>
</reference>
<sequence>MKRLKFRVWNKVSKKMHNPQAISFDIQNCNPFAVSIPAKSWDPAEKYELLQWTGLRDEGGTDVYEADLVLIDYEIYKVHWHESEAAFKLISLKGSLEKEAGLLPTGKIIGNTYETENL</sequence>
<dbReference type="PATRIC" id="fig|49338.4.peg.459"/>
<organism evidence="2">
    <name type="scientific">Desulfitobacterium hafniense</name>
    <name type="common">Desulfitobacterium frappieri</name>
    <dbReference type="NCBI Taxonomy" id="49338"/>
    <lineage>
        <taxon>Bacteria</taxon>
        <taxon>Bacillati</taxon>
        <taxon>Bacillota</taxon>
        <taxon>Clostridia</taxon>
        <taxon>Eubacteriales</taxon>
        <taxon>Desulfitobacteriaceae</taxon>
        <taxon>Desulfitobacterium</taxon>
    </lineage>
</organism>